<reference evidence="17" key="1">
    <citation type="submission" date="2010-08" db="EMBL/GenBank/DDBJ databases">
        <authorList>
            <consortium name="Caenorhabditis japonica Sequencing Consortium"/>
            <person name="Wilson R.K."/>
        </authorList>
    </citation>
    <scope>NUCLEOTIDE SEQUENCE [LARGE SCALE GENOMIC DNA]</scope>
    <source>
        <strain evidence="17">DF5081</strain>
    </source>
</reference>
<evidence type="ECO:0000256" key="7">
    <source>
        <dbReference type="ARBA" id="ARBA00022741"/>
    </source>
</evidence>
<dbReference type="Gene3D" id="3.30.70.1230">
    <property type="entry name" value="Nucleotide cyclase"/>
    <property type="match status" value="2"/>
</dbReference>
<dbReference type="EnsemblMetazoa" id="CJA12838.1">
    <property type="protein sequence ID" value="CJA12838.1"/>
    <property type="gene ID" value="WBGene00132042"/>
</dbReference>
<evidence type="ECO:0000256" key="5">
    <source>
        <dbReference type="ARBA" id="ARBA00022692"/>
    </source>
</evidence>
<keyword evidence="5 14" id="KW-0812">Transmembrane</keyword>
<evidence type="ECO:0000256" key="3">
    <source>
        <dbReference type="ARBA" id="ARBA00004141"/>
    </source>
</evidence>
<dbReference type="GO" id="GO:0004016">
    <property type="term" value="F:adenylate cyclase activity"/>
    <property type="evidence" value="ECO:0007669"/>
    <property type="project" value="UniProtKB-EC"/>
</dbReference>
<evidence type="ECO:0000256" key="14">
    <source>
        <dbReference type="SAM" id="Phobius"/>
    </source>
</evidence>
<evidence type="ECO:0000256" key="13">
    <source>
        <dbReference type="SAM" id="MobiDB-lite"/>
    </source>
</evidence>
<dbReference type="Pfam" id="PF00211">
    <property type="entry name" value="Guanylate_cyc"/>
    <property type="match status" value="2"/>
</dbReference>
<evidence type="ECO:0000256" key="2">
    <source>
        <dbReference type="ARBA" id="ARBA00001593"/>
    </source>
</evidence>
<comment type="catalytic activity">
    <reaction evidence="1">
        <text>GTP = 3',5'-cyclic GMP + diphosphate</text>
        <dbReference type="Rhea" id="RHEA:13665"/>
        <dbReference type="ChEBI" id="CHEBI:33019"/>
        <dbReference type="ChEBI" id="CHEBI:37565"/>
        <dbReference type="ChEBI" id="CHEBI:57746"/>
        <dbReference type="EC" id="4.6.1.2"/>
    </reaction>
</comment>
<dbReference type="SUPFAM" id="SSF55073">
    <property type="entry name" value="Nucleotide cyclase"/>
    <property type="match status" value="2"/>
</dbReference>
<accession>A0A8R1DUU7</accession>
<feature type="transmembrane region" description="Helical" evidence="14">
    <location>
        <begin position="483"/>
        <end position="501"/>
    </location>
</feature>
<evidence type="ECO:0000259" key="15">
    <source>
        <dbReference type="PROSITE" id="PS50125"/>
    </source>
</evidence>
<evidence type="ECO:0000256" key="10">
    <source>
        <dbReference type="ARBA" id="ARBA00022989"/>
    </source>
</evidence>
<feature type="transmembrane region" description="Helical" evidence="14">
    <location>
        <begin position="74"/>
        <end position="94"/>
    </location>
</feature>
<keyword evidence="12" id="KW-0456">Lyase</keyword>
<dbReference type="InterPro" id="IPR029787">
    <property type="entry name" value="Nucleotide_cyclase"/>
</dbReference>
<name>A0A8R1DUU7_CAEJA</name>
<dbReference type="CDD" id="cd07302">
    <property type="entry name" value="CHD"/>
    <property type="match status" value="1"/>
</dbReference>
<dbReference type="GO" id="GO:0005524">
    <property type="term" value="F:ATP binding"/>
    <property type="evidence" value="ECO:0007669"/>
    <property type="project" value="UniProtKB-KW"/>
</dbReference>
<feature type="domain" description="Guanylate cyclase" evidence="15">
    <location>
        <begin position="230"/>
        <end position="355"/>
    </location>
</feature>
<proteinExistence type="predicted"/>
<feature type="transmembrane region" description="Helical" evidence="14">
    <location>
        <begin position="606"/>
        <end position="624"/>
    </location>
</feature>
<protein>
    <recommendedName>
        <fullName evidence="4">adenylate cyclase</fullName>
        <ecNumber evidence="4">4.6.1.1</ecNumber>
    </recommendedName>
</protein>
<dbReference type="SMART" id="SM00044">
    <property type="entry name" value="CYCc"/>
    <property type="match status" value="2"/>
</dbReference>
<comment type="catalytic activity">
    <reaction evidence="2">
        <text>ATP = 3',5'-cyclic AMP + diphosphate</text>
        <dbReference type="Rhea" id="RHEA:15389"/>
        <dbReference type="ChEBI" id="CHEBI:30616"/>
        <dbReference type="ChEBI" id="CHEBI:33019"/>
        <dbReference type="ChEBI" id="CHEBI:58165"/>
        <dbReference type="EC" id="4.6.1.1"/>
    </reaction>
</comment>
<dbReference type="AlphaFoldDB" id="A0A8R1DUU7"/>
<evidence type="ECO:0000256" key="1">
    <source>
        <dbReference type="ARBA" id="ARBA00001436"/>
    </source>
</evidence>
<evidence type="ECO:0000313" key="17">
    <source>
        <dbReference type="Proteomes" id="UP000005237"/>
    </source>
</evidence>
<dbReference type="GO" id="GO:0007189">
    <property type="term" value="P:adenylate cyclase-activating G protein-coupled receptor signaling pathway"/>
    <property type="evidence" value="ECO:0007669"/>
    <property type="project" value="TreeGrafter"/>
</dbReference>
<keyword evidence="11 14" id="KW-0472">Membrane</keyword>
<feature type="transmembrane region" description="Helical" evidence="14">
    <location>
        <begin position="23"/>
        <end position="41"/>
    </location>
</feature>
<comment type="subcellular location">
    <subcellularLocation>
        <location evidence="3">Membrane</location>
        <topology evidence="3">Multi-pass membrane protein</topology>
    </subcellularLocation>
</comment>
<evidence type="ECO:0000256" key="8">
    <source>
        <dbReference type="ARBA" id="ARBA00022840"/>
    </source>
</evidence>
<dbReference type="GO" id="GO:0006171">
    <property type="term" value="P:cAMP biosynthetic process"/>
    <property type="evidence" value="ECO:0007669"/>
    <property type="project" value="TreeGrafter"/>
</dbReference>
<dbReference type="Proteomes" id="UP000005237">
    <property type="component" value="Unassembled WGS sequence"/>
</dbReference>
<keyword evidence="10 14" id="KW-1133">Transmembrane helix</keyword>
<dbReference type="GO" id="GO:0004383">
    <property type="term" value="F:guanylate cyclase activity"/>
    <property type="evidence" value="ECO:0007669"/>
    <property type="project" value="UniProtKB-EC"/>
</dbReference>
<feature type="region of interest" description="Disordered" evidence="13">
    <location>
        <begin position="989"/>
        <end position="1045"/>
    </location>
</feature>
<feature type="transmembrane region" description="Helical" evidence="14">
    <location>
        <begin position="513"/>
        <end position="532"/>
    </location>
</feature>
<feature type="transmembrane region" description="Helical" evidence="14">
    <location>
        <begin position="552"/>
        <end position="571"/>
    </location>
</feature>
<dbReference type="PROSITE" id="PS50125">
    <property type="entry name" value="GUANYLATE_CYCLASE_2"/>
    <property type="match status" value="2"/>
</dbReference>
<dbReference type="GO" id="GO:0005886">
    <property type="term" value="C:plasma membrane"/>
    <property type="evidence" value="ECO:0007669"/>
    <property type="project" value="TreeGrafter"/>
</dbReference>
<feature type="transmembrane region" description="Helical" evidence="14">
    <location>
        <begin position="100"/>
        <end position="125"/>
    </location>
</feature>
<sequence>MGFSSEWLEQSYLNWRHAASARLIRIVLLVTSASAFLRTLGHIPGFYALWTAVILLLSTVTVILHVFRPISTTAFQILAATVLLFDVTFALPGYESLFPAVLAVFCLYTFFSLPFYTILATSTLISVAQTCSFLLFVEPLHTNELLAIIVVHIWTNFTGIYLCSSVDRLARNAFLSARNSSEAEQTAEFQSNRLNKLLSSFLPFHLINQARHQITLYQPHLYNETYSQVSAAYGRFIGFESVLAQCSSIDAARVLKELDNRIERLAAANGCTRVASEGITVVCSIPGIDSQHATKLCRFAMELETLVNSFRDATGADVSVCMGIDSGPITAGIVGVSKWHYDVIGTVVDNALLMQSNATEPGVYVSNETRRFLGTTGEFEMEKCPIGWRLYGHLPSPELFPVNKRFSLVTVPQAVNRLLQSVVAMNPTLKTMGTNKKRKAEKGQEKFDMQKEKDGHSTIISLVTQRFRNPGLETEYHKETDHWFIPSLAISIFFLVVYGIYHMLVMPRLITSLALIVGALTVMFFILLMLYIDYFHTFSQFITKTSAGHAVSIILIIVILFVCGIVNTFSCPQPNAPDVCQKAHFSAYSFAMWTITTAVFVRFPSIYLAALLGISLLTYGLQIFVTRPDDFGPREFMTELDLSCYLISLAVFVFIHSRRCEKLLRLDFLAVVKGIEESAMKDKLVGLNNQMLLNLVPAHVAPGVIQKAGDVWHHSHQSVGIAYIAISGFELGGEAGINGLNFVFSHFDQTIANYKGVEKVKSANRFYIAAVGLLPDAAHNINETPWTIGELLSTLAHFIISISQFAVENEFHVQIGVDCGSTLAYVSNTDQPRYEIFGETLDRSRTLMQAAGHDTTLVSEEVFLALRPRPLRFSSQPVNVAQSLNAYELITGMREVSADIPTMPREEQIRHTQGMVNAQFASHSRMYDTQTSEMASSMTSSFSSELRSIDGDAETDSDLEWITPETALMNQRKEPHRNQKYVMRQSNYDPYREPMHHSTRAMSAEQDYRSARMQSTSDMSDAECGPSTSRATSRSSYRRGWRPSSKNSLRNGFGLFRKEKSDTDHSMEAISQVEAAASRVDRMIQELNAFGDFADVKPLEYQPFPSNFGGSVKSVHRAMSSACHTEYDNADSEAMVSDVESNANSRNSRSRQKRKWKEARRWHADAADGDTESQCSSMTGSLDLEPIRWKSTHSIGYENEYEMQSDVEGLAFEEMAALSRDIRNNFGDFQLATFDDIDQD</sequence>
<evidence type="ECO:0000256" key="6">
    <source>
        <dbReference type="ARBA" id="ARBA00022723"/>
    </source>
</evidence>
<dbReference type="GO" id="GO:0046872">
    <property type="term" value="F:metal ion binding"/>
    <property type="evidence" value="ECO:0007669"/>
    <property type="project" value="UniProtKB-KW"/>
</dbReference>
<dbReference type="FunFam" id="3.30.70.1230:FF:000077">
    <property type="entry name" value="Adenylyl CYclase"/>
    <property type="match status" value="1"/>
</dbReference>
<dbReference type="PANTHER" id="PTHR45627:SF26">
    <property type="entry name" value="ADENYLATE CYCLASE TYPE 1"/>
    <property type="match status" value="1"/>
</dbReference>
<evidence type="ECO:0000256" key="4">
    <source>
        <dbReference type="ARBA" id="ARBA00012201"/>
    </source>
</evidence>
<feature type="domain" description="Guanylate cyclase" evidence="15">
    <location>
        <begin position="720"/>
        <end position="848"/>
    </location>
</feature>
<keyword evidence="17" id="KW-1185">Reference proteome</keyword>
<feature type="compositionally biased region" description="Basic residues" evidence="13">
    <location>
        <begin position="1148"/>
        <end position="1158"/>
    </location>
</feature>
<dbReference type="EC" id="4.6.1.1" evidence="4"/>
<dbReference type="InterPro" id="IPR001054">
    <property type="entry name" value="A/G_cyclase"/>
</dbReference>
<evidence type="ECO:0000313" key="16">
    <source>
        <dbReference type="EnsemblMetazoa" id="CJA12838.1"/>
    </source>
</evidence>
<keyword evidence="6" id="KW-0479">Metal-binding</keyword>
<keyword evidence="7" id="KW-0547">Nucleotide-binding</keyword>
<feature type="transmembrane region" description="Helical" evidence="14">
    <location>
        <begin position="47"/>
        <end position="67"/>
    </location>
</feature>
<evidence type="ECO:0000256" key="12">
    <source>
        <dbReference type="ARBA" id="ARBA00023239"/>
    </source>
</evidence>
<keyword evidence="8" id="KW-0067">ATP-binding</keyword>
<organism evidence="16 17">
    <name type="scientific">Caenorhabditis japonica</name>
    <dbReference type="NCBI Taxonomy" id="281687"/>
    <lineage>
        <taxon>Eukaryota</taxon>
        <taxon>Metazoa</taxon>
        <taxon>Ecdysozoa</taxon>
        <taxon>Nematoda</taxon>
        <taxon>Chromadorea</taxon>
        <taxon>Rhabditida</taxon>
        <taxon>Rhabditina</taxon>
        <taxon>Rhabditomorpha</taxon>
        <taxon>Rhabditoidea</taxon>
        <taxon>Rhabditidae</taxon>
        <taxon>Peloderinae</taxon>
        <taxon>Caenorhabditis</taxon>
    </lineage>
</organism>
<keyword evidence="9" id="KW-0460">Magnesium</keyword>
<feature type="region of interest" description="Disordered" evidence="13">
    <location>
        <begin position="1134"/>
        <end position="1160"/>
    </location>
</feature>
<evidence type="ECO:0000256" key="11">
    <source>
        <dbReference type="ARBA" id="ARBA00023136"/>
    </source>
</evidence>
<dbReference type="PANTHER" id="PTHR45627">
    <property type="entry name" value="ADENYLATE CYCLASE TYPE 1"/>
    <property type="match status" value="1"/>
</dbReference>
<dbReference type="GO" id="GO:0035556">
    <property type="term" value="P:intracellular signal transduction"/>
    <property type="evidence" value="ECO:0007669"/>
    <property type="project" value="InterPro"/>
</dbReference>
<reference evidence="16" key="2">
    <citation type="submission" date="2022-06" db="UniProtKB">
        <authorList>
            <consortium name="EnsemblMetazoa"/>
        </authorList>
    </citation>
    <scope>IDENTIFICATION</scope>
    <source>
        <strain evidence="16">DF5081</strain>
    </source>
</reference>
<evidence type="ECO:0000256" key="9">
    <source>
        <dbReference type="ARBA" id="ARBA00022842"/>
    </source>
</evidence>